<dbReference type="EMBL" id="OOIL02000230">
    <property type="protein sequence ID" value="VFQ62668.1"/>
    <property type="molecule type" value="Genomic_DNA"/>
</dbReference>
<dbReference type="InterPro" id="IPR003653">
    <property type="entry name" value="Peptidase_C48_C"/>
</dbReference>
<name>A0A484KCQ7_9ASTE</name>
<dbReference type="OrthoDB" id="416454at2759"/>
<gene>
    <name evidence="6" type="ORF">CCAM_LOCUS4444</name>
</gene>
<keyword evidence="2" id="KW-0645">Protease</keyword>
<dbReference type="PANTHER" id="PTHR33018">
    <property type="entry name" value="OS10G0338966 PROTEIN-RELATED"/>
    <property type="match status" value="1"/>
</dbReference>
<keyword evidence="3" id="KW-0378">Hydrolase</keyword>
<evidence type="ECO:0000313" key="7">
    <source>
        <dbReference type="Proteomes" id="UP000595140"/>
    </source>
</evidence>
<accession>A0A484KCQ7</accession>
<dbReference type="PANTHER" id="PTHR33018:SF31">
    <property type="entry name" value="TRANSPOSASE, PTTA_EN_SPM, PLANT"/>
    <property type="match status" value="1"/>
</dbReference>
<dbReference type="GO" id="GO:0006508">
    <property type="term" value="P:proteolysis"/>
    <property type="evidence" value="ECO:0007669"/>
    <property type="project" value="UniProtKB-KW"/>
</dbReference>
<dbReference type="SUPFAM" id="SSF54001">
    <property type="entry name" value="Cysteine proteinases"/>
    <property type="match status" value="1"/>
</dbReference>
<dbReference type="InterPro" id="IPR058352">
    <property type="entry name" value="DUF8039"/>
</dbReference>
<reference evidence="6 7" key="1">
    <citation type="submission" date="2018-04" db="EMBL/GenBank/DDBJ databases">
        <authorList>
            <person name="Vogel A."/>
        </authorList>
    </citation>
    <scope>NUCLEOTIDE SEQUENCE [LARGE SCALE GENOMIC DNA]</scope>
</reference>
<dbReference type="GO" id="GO:0008234">
    <property type="term" value="F:cysteine-type peptidase activity"/>
    <property type="evidence" value="ECO:0007669"/>
    <property type="project" value="InterPro"/>
</dbReference>
<comment type="similarity">
    <text evidence="1">Belongs to the peptidase C48 family.</text>
</comment>
<dbReference type="Gene3D" id="3.40.395.10">
    <property type="entry name" value="Adenoviral Proteinase, Chain A"/>
    <property type="match status" value="1"/>
</dbReference>
<dbReference type="Pfam" id="PF26133">
    <property type="entry name" value="DUF8039"/>
    <property type="match status" value="1"/>
</dbReference>
<feature type="domain" description="DUF8039" evidence="5">
    <location>
        <begin position="325"/>
        <end position="397"/>
    </location>
</feature>
<dbReference type="InterPro" id="IPR038765">
    <property type="entry name" value="Papain-like_cys_pep_sf"/>
</dbReference>
<evidence type="ECO:0000259" key="5">
    <source>
        <dbReference type="Pfam" id="PF26133"/>
    </source>
</evidence>
<evidence type="ECO:0000256" key="3">
    <source>
        <dbReference type="ARBA" id="ARBA00022801"/>
    </source>
</evidence>
<keyword evidence="7" id="KW-1185">Reference proteome</keyword>
<dbReference type="Proteomes" id="UP000595140">
    <property type="component" value="Unassembled WGS sequence"/>
</dbReference>
<evidence type="ECO:0000313" key="6">
    <source>
        <dbReference type="EMBL" id="VFQ62668.1"/>
    </source>
</evidence>
<feature type="domain" description="Ubiquitin-like protease family profile" evidence="4">
    <location>
        <begin position="437"/>
        <end position="537"/>
    </location>
</feature>
<evidence type="ECO:0000259" key="4">
    <source>
        <dbReference type="Pfam" id="PF02902"/>
    </source>
</evidence>
<protein>
    <submittedName>
        <fullName evidence="6">Uncharacterized protein</fullName>
    </submittedName>
</protein>
<evidence type="ECO:0000256" key="2">
    <source>
        <dbReference type="ARBA" id="ARBA00022670"/>
    </source>
</evidence>
<evidence type="ECO:0000256" key="1">
    <source>
        <dbReference type="ARBA" id="ARBA00005234"/>
    </source>
</evidence>
<dbReference type="Pfam" id="PF02902">
    <property type="entry name" value="Peptidase_C48"/>
    <property type="match status" value="1"/>
</dbReference>
<proteinExistence type="inferred from homology"/>
<organism evidence="6 7">
    <name type="scientific">Cuscuta campestris</name>
    <dbReference type="NCBI Taxonomy" id="132261"/>
    <lineage>
        <taxon>Eukaryota</taxon>
        <taxon>Viridiplantae</taxon>
        <taxon>Streptophyta</taxon>
        <taxon>Embryophyta</taxon>
        <taxon>Tracheophyta</taxon>
        <taxon>Spermatophyta</taxon>
        <taxon>Magnoliopsida</taxon>
        <taxon>eudicotyledons</taxon>
        <taxon>Gunneridae</taxon>
        <taxon>Pentapetalae</taxon>
        <taxon>asterids</taxon>
        <taxon>lamiids</taxon>
        <taxon>Solanales</taxon>
        <taxon>Convolvulaceae</taxon>
        <taxon>Cuscuteae</taxon>
        <taxon>Cuscuta</taxon>
        <taxon>Cuscuta subgen. Grammica</taxon>
        <taxon>Cuscuta sect. Cleistogrammica</taxon>
    </lineage>
</organism>
<sequence>MQRRGLREFDNFGKTNMVTIVGGNTRFEVYDLPNFRVFSSIVGKNGRLWLQYSRGKSIGEEKAKTHSGDESVIDRSVTWVLARKDKEGNFKSDSTKQKAEEIEFLREQVCSGVLTEEGDDDVLTKALGKPEHGGRVRGQGMHVRKAVYFNLSRSKKQKTQTTVDEQVKEGVRQLLEEEVNNIVASRDAFWMAKIEKLKSEIWKKQGSNLVIPSQEASCSPKFREGQNQQVAWKNLKDSFDAELEPLTENNDIGDECNHKLSVAEHVDEKQNVKEREKNESEVQEIDTVEKLVEVGGLKVEKKAEKDVFIDVDSGESQMAQLAFGSVDNIVAHAKVYGFSRMDDLTLHGEKLGEEYAKVSITEAIQDVDIPVQFPGEVLTVEQAKGTFVASPKELIVLDVLFLKESLLTDMVGTLACGNIWQRSRKLADRFKGACDGQHFLIPFNDVNHWALTVVKPNEEVVYYMDPLKRRIDSQEWTEVVDNAIVLYKNTMNTPMLKKKVSSENKAGIPMQKGNVDYGLFVMRYMKEICQDKEVQFASKVGKVEGFYKGAPSVSFSSADEETLEAKMHFSAVGRFKGYIPLSMLKDFLLKVGFLYFRIRRISERDILFTFKEEKDYIRLIQRRYWSYLGGMHGLASKLKGLKAVLKEWNLKSFGNIQEKIQDAERLATSAQECFEADQSDFNRANYNKAKAELIMATDNEFTFWKQKANLKWMEEGDSNTKFFHAYVKGRRTKSMIRVIEDSNGKPITNIEVIKKMDIEHFFNQFNNRKSVSMSPILAYITPTITEEDNNLLTMIPSDEEIKNTVWSLSPDSAPGPDGYNGHFFKFCWEIIHKDVISATREFFLGVPVPISYGSTFISLIPKTNDPKNFCDYRPISLSTFMSKINTKILATRLQKILHKVVSVEQTGF</sequence>
<dbReference type="AlphaFoldDB" id="A0A484KCQ7"/>